<evidence type="ECO:0000313" key="2">
    <source>
        <dbReference type="EMBL" id="KAJ1120489.1"/>
    </source>
</evidence>
<dbReference type="AlphaFoldDB" id="A0AAV7NZV9"/>
<accession>A0AAV7NZV9</accession>
<protein>
    <submittedName>
        <fullName evidence="2">Uncharacterized protein</fullName>
    </submittedName>
</protein>
<organism evidence="2 3">
    <name type="scientific">Pleurodeles waltl</name>
    <name type="common">Iberian ribbed newt</name>
    <dbReference type="NCBI Taxonomy" id="8319"/>
    <lineage>
        <taxon>Eukaryota</taxon>
        <taxon>Metazoa</taxon>
        <taxon>Chordata</taxon>
        <taxon>Craniata</taxon>
        <taxon>Vertebrata</taxon>
        <taxon>Euteleostomi</taxon>
        <taxon>Amphibia</taxon>
        <taxon>Batrachia</taxon>
        <taxon>Caudata</taxon>
        <taxon>Salamandroidea</taxon>
        <taxon>Salamandridae</taxon>
        <taxon>Pleurodelinae</taxon>
        <taxon>Pleurodeles</taxon>
    </lineage>
</organism>
<evidence type="ECO:0000313" key="3">
    <source>
        <dbReference type="Proteomes" id="UP001066276"/>
    </source>
</evidence>
<keyword evidence="3" id="KW-1185">Reference proteome</keyword>
<proteinExistence type="predicted"/>
<feature type="compositionally biased region" description="Gly residues" evidence="1">
    <location>
        <begin position="1"/>
        <end position="10"/>
    </location>
</feature>
<evidence type="ECO:0000256" key="1">
    <source>
        <dbReference type="SAM" id="MobiDB-lite"/>
    </source>
</evidence>
<feature type="compositionally biased region" description="Basic and acidic residues" evidence="1">
    <location>
        <begin position="28"/>
        <end position="37"/>
    </location>
</feature>
<gene>
    <name evidence="2" type="ORF">NDU88_008654</name>
</gene>
<feature type="compositionally biased region" description="Basic residues" evidence="1">
    <location>
        <begin position="51"/>
        <end position="61"/>
    </location>
</feature>
<name>A0AAV7NZV9_PLEWA</name>
<reference evidence="2" key="1">
    <citation type="journal article" date="2022" name="bioRxiv">
        <title>Sequencing and chromosome-scale assembly of the giantPleurodeles waltlgenome.</title>
        <authorList>
            <person name="Brown T."/>
            <person name="Elewa A."/>
            <person name="Iarovenko S."/>
            <person name="Subramanian E."/>
            <person name="Araus A.J."/>
            <person name="Petzold A."/>
            <person name="Susuki M."/>
            <person name="Suzuki K.-i.T."/>
            <person name="Hayashi T."/>
            <person name="Toyoda A."/>
            <person name="Oliveira C."/>
            <person name="Osipova E."/>
            <person name="Leigh N.D."/>
            <person name="Simon A."/>
            <person name="Yun M.H."/>
        </authorList>
    </citation>
    <scope>NUCLEOTIDE SEQUENCE</scope>
    <source>
        <strain evidence="2">20211129_DDA</strain>
        <tissue evidence="2">Liver</tissue>
    </source>
</reference>
<feature type="region of interest" description="Disordered" evidence="1">
    <location>
        <begin position="1"/>
        <end position="73"/>
    </location>
</feature>
<sequence>MRVTGLGGGWRRGDNPWAGWDCAASSPRDAEPADVWRGDPGAAGRSASQRASRRGPNRHRGTQCGGGRRRQSE</sequence>
<dbReference type="EMBL" id="JANPWB010000012">
    <property type="protein sequence ID" value="KAJ1120489.1"/>
    <property type="molecule type" value="Genomic_DNA"/>
</dbReference>
<comment type="caution">
    <text evidence="2">The sequence shown here is derived from an EMBL/GenBank/DDBJ whole genome shotgun (WGS) entry which is preliminary data.</text>
</comment>
<dbReference type="Proteomes" id="UP001066276">
    <property type="component" value="Chromosome 8"/>
</dbReference>